<protein>
    <submittedName>
        <fullName evidence="2">Uncharacterized protein</fullName>
    </submittedName>
</protein>
<accession>A0ABN8IS29</accession>
<keyword evidence="3" id="KW-1185">Reference proteome</keyword>
<organism evidence="2 3">
    <name type="scientific">Iphiclides podalirius</name>
    <name type="common">scarce swallowtail</name>
    <dbReference type="NCBI Taxonomy" id="110791"/>
    <lineage>
        <taxon>Eukaryota</taxon>
        <taxon>Metazoa</taxon>
        <taxon>Ecdysozoa</taxon>
        <taxon>Arthropoda</taxon>
        <taxon>Hexapoda</taxon>
        <taxon>Insecta</taxon>
        <taxon>Pterygota</taxon>
        <taxon>Neoptera</taxon>
        <taxon>Endopterygota</taxon>
        <taxon>Lepidoptera</taxon>
        <taxon>Glossata</taxon>
        <taxon>Ditrysia</taxon>
        <taxon>Papilionoidea</taxon>
        <taxon>Papilionidae</taxon>
        <taxon>Papilioninae</taxon>
        <taxon>Iphiclides</taxon>
    </lineage>
</organism>
<evidence type="ECO:0000313" key="2">
    <source>
        <dbReference type="EMBL" id="CAH2065140.1"/>
    </source>
</evidence>
<feature type="region of interest" description="Disordered" evidence="1">
    <location>
        <begin position="12"/>
        <end position="33"/>
    </location>
</feature>
<sequence>MGCFPRILRAHYHPKGGRGERKGRNTHPGYPPPLTRAQEAGLRAQPSPLIVKHGMGVSVAQYGARDVWVPIARAQLYVVERRPKKAIVAEDCVHLFPSPRPKRQRQVQRGFFNGYPFLLGLSHTPLPLPRSSGRGYIKKGTSSALPPQVRRICKSPYSVRKLYTNL</sequence>
<dbReference type="Proteomes" id="UP000837857">
    <property type="component" value="Chromosome 30"/>
</dbReference>
<dbReference type="EMBL" id="OW152842">
    <property type="protein sequence ID" value="CAH2065140.1"/>
    <property type="molecule type" value="Genomic_DNA"/>
</dbReference>
<reference evidence="2" key="1">
    <citation type="submission" date="2022-03" db="EMBL/GenBank/DDBJ databases">
        <authorList>
            <person name="Martin H S."/>
        </authorList>
    </citation>
    <scope>NUCLEOTIDE SEQUENCE</scope>
</reference>
<evidence type="ECO:0000256" key="1">
    <source>
        <dbReference type="SAM" id="MobiDB-lite"/>
    </source>
</evidence>
<gene>
    <name evidence="2" type="ORF">IPOD504_LOCUS13054</name>
</gene>
<evidence type="ECO:0000313" key="3">
    <source>
        <dbReference type="Proteomes" id="UP000837857"/>
    </source>
</evidence>
<name>A0ABN8IS29_9NEOP</name>
<proteinExistence type="predicted"/>
<feature type="non-terminal residue" evidence="2">
    <location>
        <position position="166"/>
    </location>
</feature>